<dbReference type="Proteomes" id="UP000306102">
    <property type="component" value="Unassembled WGS sequence"/>
</dbReference>
<dbReference type="Gene3D" id="3.80.10.10">
    <property type="entry name" value="Ribonuclease Inhibitor"/>
    <property type="match status" value="2"/>
</dbReference>
<dbReference type="InterPro" id="IPR032675">
    <property type="entry name" value="LRR_dom_sf"/>
</dbReference>
<keyword evidence="6 10" id="KW-1133">Transmembrane helix</keyword>
<name>A0A4S4ECN8_CAMSN</name>
<evidence type="ECO:0000256" key="3">
    <source>
        <dbReference type="ARBA" id="ARBA00022692"/>
    </source>
</evidence>
<evidence type="ECO:0000256" key="9">
    <source>
        <dbReference type="ARBA" id="ARBA00023180"/>
    </source>
</evidence>
<dbReference type="Gene3D" id="3.30.200.20">
    <property type="entry name" value="Phosphorylase Kinase, domain 1"/>
    <property type="match status" value="1"/>
</dbReference>
<dbReference type="Pfam" id="PF00069">
    <property type="entry name" value="Pkinase"/>
    <property type="match status" value="1"/>
</dbReference>
<dbReference type="PROSITE" id="PS00108">
    <property type="entry name" value="PROTEIN_KINASE_ST"/>
    <property type="match status" value="1"/>
</dbReference>
<dbReference type="FunFam" id="3.80.10.10:FF:000270">
    <property type="entry name" value="Putative LRR receptor-like serine/threonine-protein kinase"/>
    <property type="match status" value="1"/>
</dbReference>
<evidence type="ECO:0000256" key="2">
    <source>
        <dbReference type="ARBA" id="ARBA00022614"/>
    </source>
</evidence>
<gene>
    <name evidence="12" type="ORF">TEA_007118</name>
</gene>
<dbReference type="SUPFAM" id="SSF52047">
    <property type="entry name" value="RNI-like"/>
    <property type="match status" value="1"/>
</dbReference>
<keyword evidence="4" id="KW-0732">Signal</keyword>
<evidence type="ECO:0000256" key="5">
    <source>
        <dbReference type="ARBA" id="ARBA00022737"/>
    </source>
</evidence>
<keyword evidence="13" id="KW-1185">Reference proteome</keyword>
<keyword evidence="5" id="KW-0677">Repeat</keyword>
<dbReference type="PANTHER" id="PTHR48053">
    <property type="entry name" value="LEUCINE RICH REPEAT FAMILY PROTEIN, EXPRESSED"/>
    <property type="match status" value="1"/>
</dbReference>
<dbReference type="PROSITE" id="PS51450">
    <property type="entry name" value="LRR"/>
    <property type="match status" value="1"/>
</dbReference>
<organism evidence="12 13">
    <name type="scientific">Camellia sinensis var. sinensis</name>
    <name type="common">China tea</name>
    <dbReference type="NCBI Taxonomy" id="542762"/>
    <lineage>
        <taxon>Eukaryota</taxon>
        <taxon>Viridiplantae</taxon>
        <taxon>Streptophyta</taxon>
        <taxon>Embryophyta</taxon>
        <taxon>Tracheophyta</taxon>
        <taxon>Spermatophyta</taxon>
        <taxon>Magnoliopsida</taxon>
        <taxon>eudicotyledons</taxon>
        <taxon>Gunneridae</taxon>
        <taxon>Pentapetalae</taxon>
        <taxon>asterids</taxon>
        <taxon>Ericales</taxon>
        <taxon>Theaceae</taxon>
        <taxon>Camellia</taxon>
    </lineage>
</organism>
<dbReference type="GO" id="GO:0016020">
    <property type="term" value="C:membrane"/>
    <property type="evidence" value="ECO:0007669"/>
    <property type="project" value="UniProtKB-SubCell"/>
</dbReference>
<dbReference type="EMBL" id="SDRB02005573">
    <property type="protein sequence ID" value="THG14043.1"/>
    <property type="molecule type" value="Genomic_DNA"/>
</dbReference>
<keyword evidence="2" id="KW-0433">Leucine-rich repeat</keyword>
<dbReference type="SUPFAM" id="SSF56112">
    <property type="entry name" value="Protein kinase-like (PK-like)"/>
    <property type="match status" value="1"/>
</dbReference>
<dbReference type="SMART" id="SM00220">
    <property type="entry name" value="S_TKc"/>
    <property type="match status" value="1"/>
</dbReference>
<comment type="subcellular location">
    <subcellularLocation>
        <location evidence="1">Membrane</location>
        <topology evidence="1">Single-pass type I membrane protein</topology>
    </subcellularLocation>
</comment>
<evidence type="ECO:0000256" key="10">
    <source>
        <dbReference type="SAM" id="Phobius"/>
    </source>
</evidence>
<feature type="transmembrane region" description="Helical" evidence="10">
    <location>
        <begin position="434"/>
        <end position="455"/>
    </location>
</feature>
<protein>
    <recommendedName>
        <fullName evidence="11">Protein kinase domain-containing protein</fullName>
    </recommendedName>
</protein>
<dbReference type="FunFam" id="3.80.10.10:FF:000041">
    <property type="entry name" value="LRR receptor-like serine/threonine-protein kinase ERECTA"/>
    <property type="match status" value="1"/>
</dbReference>
<evidence type="ECO:0000256" key="6">
    <source>
        <dbReference type="ARBA" id="ARBA00022989"/>
    </source>
</evidence>
<dbReference type="InterPro" id="IPR001611">
    <property type="entry name" value="Leu-rich_rpt"/>
</dbReference>
<dbReference type="InterPro" id="IPR011009">
    <property type="entry name" value="Kinase-like_dom_sf"/>
</dbReference>
<evidence type="ECO:0000256" key="4">
    <source>
        <dbReference type="ARBA" id="ARBA00022729"/>
    </source>
</evidence>
<keyword evidence="7 10" id="KW-0472">Membrane</keyword>
<dbReference type="PANTHER" id="PTHR48053:SF161">
    <property type="entry name" value="PROTEIN KINASE DOMAIN-CONTAINING PROTEIN"/>
    <property type="match status" value="1"/>
</dbReference>
<dbReference type="GO" id="GO:0005524">
    <property type="term" value="F:ATP binding"/>
    <property type="evidence" value="ECO:0007669"/>
    <property type="project" value="InterPro"/>
</dbReference>
<evidence type="ECO:0000259" key="11">
    <source>
        <dbReference type="PROSITE" id="PS50011"/>
    </source>
</evidence>
<keyword evidence="9" id="KW-0325">Glycoprotein</keyword>
<dbReference type="AlphaFoldDB" id="A0A4S4ECN8"/>
<evidence type="ECO:0000313" key="12">
    <source>
        <dbReference type="EMBL" id="THG14043.1"/>
    </source>
</evidence>
<reference evidence="12 13" key="1">
    <citation type="journal article" date="2018" name="Proc. Natl. Acad. Sci. U.S.A.">
        <title>Draft genome sequence of Camellia sinensis var. sinensis provides insights into the evolution of the tea genome and tea quality.</title>
        <authorList>
            <person name="Wei C."/>
            <person name="Yang H."/>
            <person name="Wang S."/>
            <person name="Zhao J."/>
            <person name="Liu C."/>
            <person name="Gao L."/>
            <person name="Xia E."/>
            <person name="Lu Y."/>
            <person name="Tai Y."/>
            <person name="She G."/>
            <person name="Sun J."/>
            <person name="Cao H."/>
            <person name="Tong W."/>
            <person name="Gao Q."/>
            <person name="Li Y."/>
            <person name="Deng W."/>
            <person name="Jiang X."/>
            <person name="Wang W."/>
            <person name="Chen Q."/>
            <person name="Zhang S."/>
            <person name="Li H."/>
            <person name="Wu J."/>
            <person name="Wang P."/>
            <person name="Li P."/>
            <person name="Shi C."/>
            <person name="Zheng F."/>
            <person name="Jian J."/>
            <person name="Huang B."/>
            <person name="Shan D."/>
            <person name="Shi M."/>
            <person name="Fang C."/>
            <person name="Yue Y."/>
            <person name="Li F."/>
            <person name="Li D."/>
            <person name="Wei S."/>
            <person name="Han B."/>
            <person name="Jiang C."/>
            <person name="Yin Y."/>
            <person name="Xia T."/>
            <person name="Zhang Z."/>
            <person name="Bennetzen J.L."/>
            <person name="Zhao S."/>
            <person name="Wan X."/>
        </authorList>
    </citation>
    <scope>NUCLEOTIDE SEQUENCE [LARGE SCALE GENOMIC DNA]</scope>
    <source>
        <strain evidence="13">cv. Shuchazao</strain>
        <tissue evidence="12">Leaf</tissue>
    </source>
</reference>
<feature type="domain" description="Protein kinase" evidence="11">
    <location>
        <begin position="503"/>
        <end position="728"/>
    </location>
</feature>
<comment type="caution">
    <text evidence="12">The sequence shown here is derived from an EMBL/GenBank/DDBJ whole genome shotgun (WGS) entry which is preliminary data.</text>
</comment>
<evidence type="ECO:0000256" key="7">
    <source>
        <dbReference type="ARBA" id="ARBA00023136"/>
    </source>
</evidence>
<evidence type="ECO:0000256" key="8">
    <source>
        <dbReference type="ARBA" id="ARBA00023170"/>
    </source>
</evidence>
<dbReference type="PROSITE" id="PS50011">
    <property type="entry name" value="PROTEIN_KINASE_DOM"/>
    <property type="match status" value="1"/>
</dbReference>
<proteinExistence type="predicted"/>
<dbReference type="InterPro" id="IPR000719">
    <property type="entry name" value="Prot_kinase_dom"/>
</dbReference>
<dbReference type="SUPFAM" id="SSF52058">
    <property type="entry name" value="L domain-like"/>
    <property type="match status" value="1"/>
</dbReference>
<keyword evidence="3 10" id="KW-0812">Transmembrane</keyword>
<sequence length="728" mass="79331">MLGLAETSISGFLPPSLGLLKNLQTIAIYTALLSGQIPPELGDCTALQNIYLYENSLTGSIPSSLGKLKNLQNLLLWQNSLVGIIPPEIGYCTRLLLIDFSMNSLTRNIPETLGNLTSLQEIQLSVNQISGEIPTQLGNCRSLTHVELDNNQITGTIPSEFGNLRNLSILFLWQNRLEGNIPSSLSLCSNLEGIDLSQNALMGSIPKGLFEFLKLNKLLLLSNNFSDEILPEIEQCSLLIRFLDLGSNRLTGVIPVEISGCRNLTFLDLHSNSIAGNLPEDLNQLVSLQFVDVSDNLIEGMLSPSLESLSLLTKLVLTKNRLSGPIPPQIDSCWKLHWNTLFGEIPADFTALDKLGILDLSHNQLSDDLRYLADLQNLVVLNVLHNNFSERVSDTSFFAKLSLSVLAGNQGLCFSGDQCVAVKGSSSTSHAIRVAMVVLLCAACALLVAALYITLGGKMRSRRRAHDDDIDGDDDDDVEIGPPWEVTLYQKLNLSIADVAKCLTAGNVIERGRSGVIYKANIPSGLTIVVKRFRSSEKFWASGFSSEIATLARIRHRNIVRLLGWGANRKTKLLFYDYLPNGTLGALLHDGGGGGRGGGGGMVVQWETQLKIALGVAEGLAYLHHDCVPVILHRDVKAQNILLGERYETCLADFGLARLVEDEHGSFSANPPQFAGSYDYFAPEVHRSTSRLPGRLTNRSTGSSDYATGLNCDGFELVELMGLNWSVA</sequence>
<evidence type="ECO:0000256" key="1">
    <source>
        <dbReference type="ARBA" id="ARBA00004479"/>
    </source>
</evidence>
<dbReference type="GO" id="GO:0004672">
    <property type="term" value="F:protein kinase activity"/>
    <property type="evidence" value="ECO:0007669"/>
    <property type="project" value="InterPro"/>
</dbReference>
<dbReference type="Gene3D" id="1.10.510.10">
    <property type="entry name" value="Transferase(Phosphotransferase) domain 1"/>
    <property type="match status" value="1"/>
</dbReference>
<dbReference type="STRING" id="542762.A0A4S4ECN8"/>
<dbReference type="Pfam" id="PF00560">
    <property type="entry name" value="LRR_1"/>
    <property type="match status" value="6"/>
</dbReference>
<dbReference type="InterPro" id="IPR051716">
    <property type="entry name" value="Plant_RL_S/T_kinase"/>
</dbReference>
<evidence type="ECO:0000313" key="13">
    <source>
        <dbReference type="Proteomes" id="UP000306102"/>
    </source>
</evidence>
<accession>A0A4S4ECN8</accession>
<dbReference type="InterPro" id="IPR008271">
    <property type="entry name" value="Ser/Thr_kinase_AS"/>
</dbReference>
<keyword evidence="8" id="KW-0675">Receptor</keyword>
<dbReference type="FunFam" id="3.80.10.10:FF:000393">
    <property type="entry name" value="LRR receptor-like serine/threonine-protein kinase RCH1"/>
    <property type="match status" value="1"/>
</dbReference>